<protein>
    <submittedName>
        <fullName evidence="1">Uncharacterized protein</fullName>
    </submittedName>
</protein>
<organism evidence="1">
    <name type="scientific">Arundo donax</name>
    <name type="common">Giant reed</name>
    <name type="synonym">Donax arundinaceus</name>
    <dbReference type="NCBI Taxonomy" id="35708"/>
    <lineage>
        <taxon>Eukaryota</taxon>
        <taxon>Viridiplantae</taxon>
        <taxon>Streptophyta</taxon>
        <taxon>Embryophyta</taxon>
        <taxon>Tracheophyta</taxon>
        <taxon>Spermatophyta</taxon>
        <taxon>Magnoliopsida</taxon>
        <taxon>Liliopsida</taxon>
        <taxon>Poales</taxon>
        <taxon>Poaceae</taxon>
        <taxon>PACMAD clade</taxon>
        <taxon>Arundinoideae</taxon>
        <taxon>Arundineae</taxon>
        <taxon>Arundo</taxon>
    </lineage>
</organism>
<name>A0A0A9HQ02_ARUDO</name>
<sequence length="58" mass="6578">MTSDAFSMPPILNKLTLCTVLYHRLRATAIAEIILTRSTSFVHSLTNLPFCLYICFDL</sequence>
<reference evidence="1" key="2">
    <citation type="journal article" date="2015" name="Data Brief">
        <title>Shoot transcriptome of the giant reed, Arundo donax.</title>
        <authorList>
            <person name="Barrero R.A."/>
            <person name="Guerrero F.D."/>
            <person name="Moolhuijzen P."/>
            <person name="Goolsby J.A."/>
            <person name="Tidwell J."/>
            <person name="Bellgard S.E."/>
            <person name="Bellgard M.I."/>
        </authorList>
    </citation>
    <scope>NUCLEOTIDE SEQUENCE</scope>
    <source>
        <tissue evidence="1">Shoot tissue taken approximately 20 cm above the soil surface</tissue>
    </source>
</reference>
<dbReference type="EMBL" id="GBRH01159089">
    <property type="protein sequence ID" value="JAE38807.1"/>
    <property type="molecule type" value="Transcribed_RNA"/>
</dbReference>
<evidence type="ECO:0000313" key="1">
    <source>
        <dbReference type="EMBL" id="JAE38807.1"/>
    </source>
</evidence>
<dbReference type="AlphaFoldDB" id="A0A0A9HQ02"/>
<accession>A0A0A9HQ02</accession>
<proteinExistence type="predicted"/>
<reference evidence="1" key="1">
    <citation type="submission" date="2014-09" db="EMBL/GenBank/DDBJ databases">
        <authorList>
            <person name="Magalhaes I.L.F."/>
            <person name="Oliveira U."/>
            <person name="Santos F.R."/>
            <person name="Vidigal T.H.D.A."/>
            <person name="Brescovit A.D."/>
            <person name="Santos A.J."/>
        </authorList>
    </citation>
    <scope>NUCLEOTIDE SEQUENCE</scope>
    <source>
        <tissue evidence="1">Shoot tissue taken approximately 20 cm above the soil surface</tissue>
    </source>
</reference>